<dbReference type="GO" id="GO:0047443">
    <property type="term" value="F:4-hydroxy-4-methyl-2-oxoglutarate aldolase activity"/>
    <property type="evidence" value="ECO:0007669"/>
    <property type="project" value="UniProtKB-EC"/>
</dbReference>
<dbReference type="SUPFAM" id="SSF89562">
    <property type="entry name" value="RraA-like"/>
    <property type="match status" value="1"/>
</dbReference>
<evidence type="ECO:0000256" key="9">
    <source>
        <dbReference type="ARBA" id="ARBA00029596"/>
    </source>
</evidence>
<dbReference type="PANTHER" id="PTHR33254">
    <property type="entry name" value="4-HYDROXY-4-METHYL-2-OXOGLUTARATE ALDOLASE 3-RELATED"/>
    <property type="match status" value="1"/>
</dbReference>
<evidence type="ECO:0000256" key="5">
    <source>
        <dbReference type="ARBA" id="ARBA00012213"/>
    </source>
</evidence>
<proteinExistence type="inferred from homology"/>
<evidence type="ECO:0000256" key="6">
    <source>
        <dbReference type="ARBA" id="ARBA00012947"/>
    </source>
</evidence>
<dbReference type="InterPro" id="IPR005493">
    <property type="entry name" value="RraA/RraA-like"/>
</dbReference>
<evidence type="ECO:0000256" key="3">
    <source>
        <dbReference type="ARBA" id="ARBA00008621"/>
    </source>
</evidence>
<dbReference type="RefSeq" id="WP_147572710.1">
    <property type="nucleotide sequence ID" value="NZ_JACOPO010000002.1"/>
</dbReference>
<dbReference type="AlphaFoldDB" id="A0A8J6M2L3"/>
<reference evidence="14" key="1">
    <citation type="submission" date="2020-08" db="EMBL/GenBank/DDBJ databases">
        <title>Genome public.</title>
        <authorList>
            <person name="Liu C."/>
            <person name="Sun Q."/>
        </authorList>
    </citation>
    <scope>NUCLEOTIDE SEQUENCE</scope>
    <source>
        <strain evidence="14">NSJ-23</strain>
    </source>
</reference>
<dbReference type="Gene3D" id="3.50.30.40">
    <property type="entry name" value="Ribonuclease E inhibitor RraA/RraA-like"/>
    <property type="match status" value="1"/>
</dbReference>
<comment type="similarity">
    <text evidence="3">Belongs to the class II aldolase/RraA-like family.</text>
</comment>
<dbReference type="PANTHER" id="PTHR33254:SF4">
    <property type="entry name" value="4-HYDROXY-4-METHYL-2-OXOGLUTARATE ALDOLASE 3-RELATED"/>
    <property type="match status" value="1"/>
</dbReference>
<evidence type="ECO:0000256" key="4">
    <source>
        <dbReference type="ARBA" id="ARBA00011233"/>
    </source>
</evidence>
<keyword evidence="13" id="KW-0460">Magnesium</keyword>
<dbReference type="CDD" id="cd16841">
    <property type="entry name" value="RraA_family"/>
    <property type="match status" value="1"/>
</dbReference>
<feature type="binding site" evidence="13">
    <location>
        <position position="120"/>
    </location>
    <ligand>
        <name>Mg(2+)</name>
        <dbReference type="ChEBI" id="CHEBI:18420"/>
    </ligand>
</feature>
<keyword evidence="15" id="KW-1185">Reference proteome</keyword>
<evidence type="ECO:0000256" key="8">
    <source>
        <dbReference type="ARBA" id="ARBA00025046"/>
    </source>
</evidence>
<evidence type="ECO:0000256" key="1">
    <source>
        <dbReference type="ARBA" id="ARBA00001342"/>
    </source>
</evidence>
<evidence type="ECO:0000256" key="7">
    <source>
        <dbReference type="ARBA" id="ARBA00016549"/>
    </source>
</evidence>
<comment type="subunit">
    <text evidence="4">Homotrimer.</text>
</comment>
<feature type="binding site" evidence="13">
    <location>
        <begin position="97"/>
        <end position="100"/>
    </location>
    <ligand>
        <name>substrate</name>
    </ligand>
</feature>
<dbReference type="EC" id="4.1.3.17" evidence="5"/>
<evidence type="ECO:0000256" key="12">
    <source>
        <dbReference type="ARBA" id="ARBA00047973"/>
    </source>
</evidence>
<feature type="binding site" evidence="13">
    <location>
        <position position="119"/>
    </location>
    <ligand>
        <name>substrate</name>
    </ligand>
</feature>
<name>A0A8J6M2L3_9FIRM</name>
<gene>
    <name evidence="14" type="ORF">H8S11_04265</name>
</gene>
<protein>
    <recommendedName>
        <fullName evidence="7">Putative 4-hydroxy-4-methyl-2-oxoglutarate aldolase</fullName>
        <ecNumber evidence="6">4.1.1.112</ecNumber>
        <ecNumber evidence="5">4.1.3.17</ecNumber>
    </recommendedName>
    <alternativeName>
        <fullName evidence="11">Oxaloacetate decarboxylase</fullName>
    </alternativeName>
    <alternativeName>
        <fullName evidence="9">Regulator of ribonuclease activity homolog</fullName>
    </alternativeName>
    <alternativeName>
        <fullName evidence="10">RraA-like protein</fullName>
    </alternativeName>
</protein>
<comment type="function">
    <text evidence="8">Catalyzes the aldol cleavage of 4-hydroxy-4-methyl-2-oxoglutarate (HMG) into 2 molecules of pyruvate. Also contains a secondary oxaloacetate (OAA) decarboxylase activity due to the common pyruvate enolate transition state formed following C-C bond cleavage in the retro-aldol and decarboxylation reactions.</text>
</comment>
<keyword evidence="13" id="KW-0479">Metal-binding</keyword>
<evidence type="ECO:0000256" key="2">
    <source>
        <dbReference type="ARBA" id="ARBA00001968"/>
    </source>
</evidence>
<comment type="catalytic activity">
    <reaction evidence="12">
        <text>oxaloacetate + H(+) = pyruvate + CO2</text>
        <dbReference type="Rhea" id="RHEA:15641"/>
        <dbReference type="ChEBI" id="CHEBI:15361"/>
        <dbReference type="ChEBI" id="CHEBI:15378"/>
        <dbReference type="ChEBI" id="CHEBI:16452"/>
        <dbReference type="ChEBI" id="CHEBI:16526"/>
        <dbReference type="EC" id="4.1.1.112"/>
    </reaction>
</comment>
<comment type="caution">
    <text evidence="14">The sequence shown here is derived from an EMBL/GenBank/DDBJ whole genome shotgun (WGS) entry which is preliminary data.</text>
</comment>
<evidence type="ECO:0000256" key="10">
    <source>
        <dbReference type="ARBA" id="ARBA00030169"/>
    </source>
</evidence>
<evidence type="ECO:0000256" key="11">
    <source>
        <dbReference type="ARBA" id="ARBA00032305"/>
    </source>
</evidence>
<dbReference type="EMBL" id="JACOPO010000002">
    <property type="protein sequence ID" value="MBC5722030.1"/>
    <property type="molecule type" value="Genomic_DNA"/>
</dbReference>
<sequence>MSNIGCKVVTDFVRPDPKLVEAFRGMPVANIDDNMGRTAAVHQSIRPLNKVPLVGVAFTIKVPQGDNLMFHKAMDLAKPGDVIVIDAGGFDDRSIFGELMATYCKVRGVAGLVVDGAIRDQEALCEMDMPIYAKSTTPNGPYKNGPGEINVPVVIGGRVVRPGDILVGDQDGLIVIPPEQAQEVLEKTRATMEKEAKIMEDILTKGTYIRPWVDEKLNEIGCDMI</sequence>
<evidence type="ECO:0000256" key="13">
    <source>
        <dbReference type="PIRSR" id="PIRSR605493-1"/>
    </source>
</evidence>
<accession>A0A8J6M2L3</accession>
<dbReference type="GO" id="GO:0008948">
    <property type="term" value="F:oxaloacetate decarboxylase activity"/>
    <property type="evidence" value="ECO:0007669"/>
    <property type="project" value="UniProtKB-EC"/>
</dbReference>
<evidence type="ECO:0000313" key="14">
    <source>
        <dbReference type="EMBL" id="MBC5722030.1"/>
    </source>
</evidence>
<dbReference type="EC" id="4.1.1.112" evidence="6"/>
<comment type="cofactor">
    <cofactor evidence="13">
        <name>Mg(2+)</name>
        <dbReference type="ChEBI" id="CHEBI:18420"/>
    </cofactor>
</comment>
<comment type="catalytic activity">
    <reaction evidence="1">
        <text>4-hydroxy-4-methyl-2-oxoglutarate = 2 pyruvate</text>
        <dbReference type="Rhea" id="RHEA:22748"/>
        <dbReference type="ChEBI" id="CHEBI:15361"/>
        <dbReference type="ChEBI" id="CHEBI:58276"/>
        <dbReference type="EC" id="4.1.3.17"/>
    </reaction>
</comment>
<evidence type="ECO:0000313" key="15">
    <source>
        <dbReference type="Proteomes" id="UP000628736"/>
    </source>
</evidence>
<dbReference type="InterPro" id="IPR036704">
    <property type="entry name" value="RraA/RraA-like_sf"/>
</dbReference>
<dbReference type="Proteomes" id="UP000628736">
    <property type="component" value="Unassembled WGS sequence"/>
</dbReference>
<comment type="cofactor">
    <cofactor evidence="2">
        <name>a divalent metal cation</name>
        <dbReference type="ChEBI" id="CHEBI:60240"/>
    </cofactor>
</comment>
<dbReference type="Pfam" id="PF03737">
    <property type="entry name" value="RraA-like"/>
    <property type="match status" value="1"/>
</dbReference>
<dbReference type="GO" id="GO:0046872">
    <property type="term" value="F:metal ion binding"/>
    <property type="evidence" value="ECO:0007669"/>
    <property type="project" value="UniProtKB-KW"/>
</dbReference>
<dbReference type="NCBIfam" id="NF004850">
    <property type="entry name" value="PRK06201.1"/>
    <property type="match status" value="1"/>
</dbReference>
<organism evidence="14 15">
    <name type="scientific">Flintibacter hominis</name>
    <dbReference type="NCBI Taxonomy" id="2763048"/>
    <lineage>
        <taxon>Bacteria</taxon>
        <taxon>Bacillati</taxon>
        <taxon>Bacillota</taxon>
        <taxon>Clostridia</taxon>
        <taxon>Eubacteriales</taxon>
        <taxon>Flintibacter</taxon>
    </lineage>
</organism>